<comment type="caution">
    <text evidence="1">The sequence shown here is derived from an EMBL/GenBank/DDBJ whole genome shotgun (WGS) entry which is preliminary data.</text>
</comment>
<feature type="non-terminal residue" evidence="1">
    <location>
        <position position="1"/>
    </location>
</feature>
<proteinExistence type="predicted"/>
<accession>A0ACA9MBD2</accession>
<evidence type="ECO:0000313" key="1">
    <source>
        <dbReference type="EMBL" id="CAG8579971.1"/>
    </source>
</evidence>
<name>A0ACA9MBD2_9GLOM</name>
<dbReference type="EMBL" id="CAJVPT010011551">
    <property type="protein sequence ID" value="CAG8579971.1"/>
    <property type="molecule type" value="Genomic_DNA"/>
</dbReference>
<gene>
    <name evidence="1" type="ORF">ACOLOM_LOCUS5930</name>
</gene>
<dbReference type="Proteomes" id="UP000789525">
    <property type="component" value="Unassembled WGS sequence"/>
</dbReference>
<protein>
    <submittedName>
        <fullName evidence="1">17575_t:CDS:1</fullName>
    </submittedName>
</protein>
<reference evidence="1" key="1">
    <citation type="submission" date="2021-06" db="EMBL/GenBank/DDBJ databases">
        <authorList>
            <person name="Kallberg Y."/>
            <person name="Tangrot J."/>
            <person name="Rosling A."/>
        </authorList>
    </citation>
    <scope>NUCLEOTIDE SEQUENCE</scope>
    <source>
        <strain evidence="1">CL356</strain>
    </source>
</reference>
<organism evidence="1 2">
    <name type="scientific">Acaulospora colombiana</name>
    <dbReference type="NCBI Taxonomy" id="27376"/>
    <lineage>
        <taxon>Eukaryota</taxon>
        <taxon>Fungi</taxon>
        <taxon>Fungi incertae sedis</taxon>
        <taxon>Mucoromycota</taxon>
        <taxon>Glomeromycotina</taxon>
        <taxon>Glomeromycetes</taxon>
        <taxon>Diversisporales</taxon>
        <taxon>Acaulosporaceae</taxon>
        <taxon>Acaulospora</taxon>
    </lineage>
</organism>
<sequence>NLLASSTKGGKAKGKSGSSVSTKGSKSTVGKKVSSKAGSRSRQGKANRKGLAKGRTAKGKTGASKKGKSSTNRKGLSKGRISKGKQQASWLEVQRHNYEEGDSGQEGGRFKKTTVKKTAAMPKSASKKLRADLSSAQGLEILIESKMKLGSIKYILIQMSNYNTSKSTTPLSLRLVLNNRDGAVIVTVVLEAIIGNDLMAG</sequence>
<keyword evidence="2" id="KW-1185">Reference proteome</keyword>
<evidence type="ECO:0000313" key="2">
    <source>
        <dbReference type="Proteomes" id="UP000789525"/>
    </source>
</evidence>